<dbReference type="STRING" id="1850246.LPB138_09355"/>
<dbReference type="CDD" id="cd00371">
    <property type="entry name" value="HMA"/>
    <property type="match status" value="1"/>
</dbReference>
<protein>
    <recommendedName>
        <fullName evidence="3">HMA domain-containing protein</fullName>
    </recommendedName>
</protein>
<dbReference type="KEGG" id="lul:LPB138_09355"/>
<keyword evidence="2" id="KW-0732">Signal</keyword>
<evidence type="ECO:0000313" key="4">
    <source>
        <dbReference type="EMBL" id="AOW20865.1"/>
    </source>
</evidence>
<dbReference type="InterPro" id="IPR006121">
    <property type="entry name" value="HMA_dom"/>
</dbReference>
<dbReference type="PROSITE" id="PS50846">
    <property type="entry name" value="HMA_2"/>
    <property type="match status" value="1"/>
</dbReference>
<dbReference type="Proteomes" id="UP000176050">
    <property type="component" value="Chromosome"/>
</dbReference>
<evidence type="ECO:0000259" key="3">
    <source>
        <dbReference type="PROSITE" id="PS50846"/>
    </source>
</evidence>
<dbReference type="RefSeq" id="WP_070237029.1">
    <property type="nucleotide sequence ID" value="NZ_CP017478.1"/>
</dbReference>
<dbReference type="Pfam" id="PF00403">
    <property type="entry name" value="HMA"/>
    <property type="match status" value="1"/>
</dbReference>
<gene>
    <name evidence="4" type="ORF">LPB138_09355</name>
</gene>
<dbReference type="PROSITE" id="PS51257">
    <property type="entry name" value="PROKAR_LIPOPROTEIN"/>
    <property type="match status" value="1"/>
</dbReference>
<dbReference type="FunFam" id="3.30.70.100:FF:000001">
    <property type="entry name" value="ATPase copper transporting beta"/>
    <property type="match status" value="1"/>
</dbReference>
<accession>A0A1D8P8H0</accession>
<dbReference type="EMBL" id="CP017478">
    <property type="protein sequence ID" value="AOW20865.1"/>
    <property type="molecule type" value="Genomic_DNA"/>
</dbReference>
<dbReference type="SUPFAM" id="SSF55008">
    <property type="entry name" value="HMA, heavy metal-associated domain"/>
    <property type="match status" value="1"/>
</dbReference>
<evidence type="ECO:0000313" key="5">
    <source>
        <dbReference type="Proteomes" id="UP000176050"/>
    </source>
</evidence>
<dbReference type="Gene3D" id="3.30.70.100">
    <property type="match status" value="1"/>
</dbReference>
<dbReference type="GO" id="GO:0046872">
    <property type="term" value="F:metal ion binding"/>
    <property type="evidence" value="ECO:0007669"/>
    <property type="project" value="UniProtKB-KW"/>
</dbReference>
<feature type="chain" id="PRO_5009110972" description="HMA domain-containing protein" evidence="2">
    <location>
        <begin position="21"/>
        <end position="130"/>
    </location>
</feature>
<name>A0A1D8P8H0_9FLAO</name>
<dbReference type="InterPro" id="IPR036163">
    <property type="entry name" value="HMA_dom_sf"/>
</dbReference>
<keyword evidence="5" id="KW-1185">Reference proteome</keyword>
<sequence length="130" mass="14508">MKAMKYFVALTLLLVLFACKNETKVVSENSNETETRIAKKENLQNMEVSIEGMTCAIGCAKLIESKVHKLEGVTFSKVNFENKLGQFTFDSNIISAEEIEKNINGVAGGELYKVSSNNIVKEFHKLVEVK</sequence>
<proteinExistence type="predicted"/>
<evidence type="ECO:0000256" key="1">
    <source>
        <dbReference type="ARBA" id="ARBA00022723"/>
    </source>
</evidence>
<reference evidence="4 5" key="1">
    <citation type="submission" date="2016-10" db="EMBL/GenBank/DDBJ databases">
        <title>Lutibacter sp. LPB0138, isolated from marine gastropod.</title>
        <authorList>
            <person name="Kim E."/>
            <person name="Yi H."/>
        </authorList>
    </citation>
    <scope>NUCLEOTIDE SEQUENCE [LARGE SCALE GENOMIC DNA]</scope>
    <source>
        <strain evidence="4 5">LPB0138</strain>
    </source>
</reference>
<dbReference type="OrthoDB" id="1178902at2"/>
<evidence type="ECO:0000256" key="2">
    <source>
        <dbReference type="SAM" id="SignalP"/>
    </source>
</evidence>
<organism evidence="4 5">
    <name type="scientific">Urechidicola croceus</name>
    <dbReference type="NCBI Taxonomy" id="1850246"/>
    <lineage>
        <taxon>Bacteria</taxon>
        <taxon>Pseudomonadati</taxon>
        <taxon>Bacteroidota</taxon>
        <taxon>Flavobacteriia</taxon>
        <taxon>Flavobacteriales</taxon>
        <taxon>Flavobacteriaceae</taxon>
        <taxon>Urechidicola</taxon>
    </lineage>
</organism>
<feature type="domain" description="HMA" evidence="3">
    <location>
        <begin position="44"/>
        <end position="111"/>
    </location>
</feature>
<feature type="signal peptide" evidence="2">
    <location>
        <begin position="1"/>
        <end position="20"/>
    </location>
</feature>
<dbReference type="AlphaFoldDB" id="A0A1D8P8H0"/>
<keyword evidence="1" id="KW-0479">Metal-binding</keyword>